<protein>
    <submittedName>
        <fullName evidence="2">Cupin domain-containing protein</fullName>
    </submittedName>
</protein>
<gene>
    <name evidence="2" type="ORF">OE88DRAFT_801196</name>
</gene>
<dbReference type="OrthoDB" id="2446447at2759"/>
<dbReference type="AlphaFoldDB" id="A0A5C3MR59"/>
<dbReference type="Pfam" id="PF07883">
    <property type="entry name" value="Cupin_2"/>
    <property type="match status" value="1"/>
</dbReference>
<proteinExistence type="predicted"/>
<accession>A0A5C3MR59</accession>
<sequence>MSSIANALSDVKVETYHIPRHGRIPNSDPTSKPLIYYQSLFKPGASKTAIKDYVNSIKVVEPQWTYTMYPTSHFHSTSHEAIMILTGSALLLFGGEGNPGKVELEVKAGDALLIPAGVAHRQLKEIGLEVFEMMGAYPIRAEHWDMCYGLEEEGDTEGRIKRLDWFKEDPFFGQGGPAAKV</sequence>
<dbReference type="InterPro" id="IPR013096">
    <property type="entry name" value="Cupin_2"/>
</dbReference>
<organism evidence="2 3">
    <name type="scientific">Heliocybe sulcata</name>
    <dbReference type="NCBI Taxonomy" id="5364"/>
    <lineage>
        <taxon>Eukaryota</taxon>
        <taxon>Fungi</taxon>
        <taxon>Dikarya</taxon>
        <taxon>Basidiomycota</taxon>
        <taxon>Agaricomycotina</taxon>
        <taxon>Agaricomycetes</taxon>
        <taxon>Gloeophyllales</taxon>
        <taxon>Gloeophyllaceae</taxon>
        <taxon>Heliocybe</taxon>
    </lineage>
</organism>
<dbReference type="PANTHER" id="PTHR36448:SF3">
    <property type="entry name" value="CUPIN TYPE-2 DOMAIN-CONTAINING PROTEIN"/>
    <property type="match status" value="1"/>
</dbReference>
<dbReference type="Gene3D" id="2.60.120.10">
    <property type="entry name" value="Jelly Rolls"/>
    <property type="match status" value="1"/>
</dbReference>
<dbReference type="InterPro" id="IPR047121">
    <property type="entry name" value="YjiB-like"/>
</dbReference>
<dbReference type="Proteomes" id="UP000305948">
    <property type="component" value="Unassembled WGS sequence"/>
</dbReference>
<dbReference type="PANTHER" id="PTHR36448">
    <property type="entry name" value="BLR7373 PROTEIN"/>
    <property type="match status" value="1"/>
</dbReference>
<evidence type="ECO:0000313" key="2">
    <source>
        <dbReference type="EMBL" id="TFK47407.1"/>
    </source>
</evidence>
<dbReference type="SUPFAM" id="SSF51182">
    <property type="entry name" value="RmlC-like cupins"/>
    <property type="match status" value="1"/>
</dbReference>
<dbReference type="EMBL" id="ML213524">
    <property type="protein sequence ID" value="TFK47407.1"/>
    <property type="molecule type" value="Genomic_DNA"/>
</dbReference>
<dbReference type="InterPro" id="IPR011051">
    <property type="entry name" value="RmlC_Cupin_sf"/>
</dbReference>
<name>A0A5C3MR59_9AGAM</name>
<keyword evidence="3" id="KW-1185">Reference proteome</keyword>
<feature type="domain" description="Cupin type-2" evidence="1">
    <location>
        <begin position="71"/>
        <end position="121"/>
    </location>
</feature>
<dbReference type="CDD" id="cd02219">
    <property type="entry name" value="cupin_YjlB-like"/>
    <property type="match status" value="1"/>
</dbReference>
<evidence type="ECO:0000259" key="1">
    <source>
        <dbReference type="Pfam" id="PF07883"/>
    </source>
</evidence>
<dbReference type="InterPro" id="IPR014710">
    <property type="entry name" value="RmlC-like_jellyroll"/>
</dbReference>
<reference evidence="2 3" key="1">
    <citation type="journal article" date="2019" name="Nat. Ecol. Evol.">
        <title>Megaphylogeny resolves global patterns of mushroom evolution.</title>
        <authorList>
            <person name="Varga T."/>
            <person name="Krizsan K."/>
            <person name="Foldi C."/>
            <person name="Dima B."/>
            <person name="Sanchez-Garcia M."/>
            <person name="Sanchez-Ramirez S."/>
            <person name="Szollosi G.J."/>
            <person name="Szarkandi J.G."/>
            <person name="Papp V."/>
            <person name="Albert L."/>
            <person name="Andreopoulos W."/>
            <person name="Angelini C."/>
            <person name="Antonin V."/>
            <person name="Barry K.W."/>
            <person name="Bougher N.L."/>
            <person name="Buchanan P."/>
            <person name="Buyck B."/>
            <person name="Bense V."/>
            <person name="Catcheside P."/>
            <person name="Chovatia M."/>
            <person name="Cooper J."/>
            <person name="Damon W."/>
            <person name="Desjardin D."/>
            <person name="Finy P."/>
            <person name="Geml J."/>
            <person name="Haridas S."/>
            <person name="Hughes K."/>
            <person name="Justo A."/>
            <person name="Karasinski D."/>
            <person name="Kautmanova I."/>
            <person name="Kiss B."/>
            <person name="Kocsube S."/>
            <person name="Kotiranta H."/>
            <person name="LaButti K.M."/>
            <person name="Lechner B.E."/>
            <person name="Liimatainen K."/>
            <person name="Lipzen A."/>
            <person name="Lukacs Z."/>
            <person name="Mihaltcheva S."/>
            <person name="Morgado L.N."/>
            <person name="Niskanen T."/>
            <person name="Noordeloos M.E."/>
            <person name="Ohm R.A."/>
            <person name="Ortiz-Santana B."/>
            <person name="Ovrebo C."/>
            <person name="Racz N."/>
            <person name="Riley R."/>
            <person name="Savchenko A."/>
            <person name="Shiryaev A."/>
            <person name="Soop K."/>
            <person name="Spirin V."/>
            <person name="Szebenyi C."/>
            <person name="Tomsovsky M."/>
            <person name="Tulloss R.E."/>
            <person name="Uehling J."/>
            <person name="Grigoriev I.V."/>
            <person name="Vagvolgyi C."/>
            <person name="Papp T."/>
            <person name="Martin F.M."/>
            <person name="Miettinen O."/>
            <person name="Hibbett D.S."/>
            <person name="Nagy L.G."/>
        </authorList>
    </citation>
    <scope>NUCLEOTIDE SEQUENCE [LARGE SCALE GENOMIC DNA]</scope>
    <source>
        <strain evidence="2 3">OMC1185</strain>
    </source>
</reference>
<evidence type="ECO:0000313" key="3">
    <source>
        <dbReference type="Proteomes" id="UP000305948"/>
    </source>
</evidence>